<dbReference type="InterPro" id="IPR002781">
    <property type="entry name" value="TM_pro_TauE-like"/>
</dbReference>
<evidence type="ECO:0000313" key="6">
    <source>
        <dbReference type="EMBL" id="MCP2330288.1"/>
    </source>
</evidence>
<gene>
    <name evidence="6" type="ORF">G443_000558</name>
</gene>
<sequence length="161" mass="15885">MSGAEFWLLSAVVLLGALAQASIGFGLGLLAAPVVALVDPTLVPVTLILLATGVTATVLVLDRQHVDLRGTGIALGGRVVGTVAGAALVAALPARALAVAVGVVVLLGVVATAGGLTPRPTTRAVALAGAVSGLMGTATSIGGRRWRWSGRGWPAPVCEAR</sequence>
<evidence type="ECO:0000256" key="1">
    <source>
        <dbReference type="ARBA" id="ARBA00004141"/>
    </source>
</evidence>
<name>A0ABT1JCY5_ACTCY</name>
<keyword evidence="2 5" id="KW-0812">Transmembrane</keyword>
<dbReference type="RefSeq" id="WP_253860104.1">
    <property type="nucleotide sequence ID" value="NZ_AUBJ02000001.1"/>
</dbReference>
<organism evidence="6 7">
    <name type="scientific">Actinoalloteichus caeruleus DSM 43889</name>
    <dbReference type="NCBI Taxonomy" id="1120930"/>
    <lineage>
        <taxon>Bacteria</taxon>
        <taxon>Bacillati</taxon>
        <taxon>Actinomycetota</taxon>
        <taxon>Actinomycetes</taxon>
        <taxon>Pseudonocardiales</taxon>
        <taxon>Pseudonocardiaceae</taxon>
        <taxon>Actinoalloteichus</taxon>
        <taxon>Actinoalloteichus cyanogriseus</taxon>
    </lineage>
</organism>
<evidence type="ECO:0000256" key="3">
    <source>
        <dbReference type="ARBA" id="ARBA00022989"/>
    </source>
</evidence>
<keyword evidence="7" id="KW-1185">Reference proteome</keyword>
<reference evidence="6 7" key="1">
    <citation type="submission" date="2013-07" db="EMBL/GenBank/DDBJ databases">
        <authorList>
            <consortium name="DOE Joint Genome Institute"/>
            <person name="Reeve W."/>
            <person name="Huntemann M."/>
            <person name="Han J."/>
            <person name="Chen A."/>
            <person name="Kyrpides N."/>
            <person name="Mavromatis K."/>
            <person name="Markowitz V."/>
            <person name="Palaniappan K."/>
            <person name="Ivanova N."/>
            <person name="Schaumberg A."/>
            <person name="Pati A."/>
            <person name="Liolios K."/>
            <person name="Nordberg H.P."/>
            <person name="Cantor M.N."/>
            <person name="Hua S.X."/>
            <person name="Woyke T."/>
        </authorList>
    </citation>
    <scope>NUCLEOTIDE SEQUENCE [LARGE SCALE GENOMIC DNA]</scope>
    <source>
        <strain evidence="6 7">DSM 43889</strain>
    </source>
</reference>
<comment type="subcellular location">
    <subcellularLocation>
        <location evidence="5">Cell membrane</location>
        <topology evidence="5">Multi-pass membrane protein</topology>
    </subcellularLocation>
    <subcellularLocation>
        <location evidence="1">Membrane</location>
        <topology evidence="1">Multi-pass membrane protein</topology>
    </subcellularLocation>
</comment>
<evidence type="ECO:0000256" key="4">
    <source>
        <dbReference type="ARBA" id="ARBA00023136"/>
    </source>
</evidence>
<dbReference type="Pfam" id="PF01925">
    <property type="entry name" value="TauE"/>
    <property type="match status" value="1"/>
</dbReference>
<dbReference type="Proteomes" id="UP000791080">
    <property type="component" value="Unassembled WGS sequence"/>
</dbReference>
<feature type="transmembrane region" description="Helical" evidence="5">
    <location>
        <begin position="73"/>
        <end position="91"/>
    </location>
</feature>
<reference evidence="6 7" key="2">
    <citation type="submission" date="2022-06" db="EMBL/GenBank/DDBJ databases">
        <title>Genomic Encyclopedia of Type Strains, Phase I: the one thousand microbial genomes (KMG-I) project.</title>
        <authorList>
            <person name="Kyrpides N."/>
        </authorList>
    </citation>
    <scope>NUCLEOTIDE SEQUENCE [LARGE SCALE GENOMIC DNA]</scope>
    <source>
        <strain evidence="6 7">DSM 43889</strain>
    </source>
</reference>
<keyword evidence="4 5" id="KW-0472">Membrane</keyword>
<accession>A0ABT1JCY5</accession>
<proteinExistence type="inferred from homology"/>
<comment type="similarity">
    <text evidence="5">Belongs to the 4-toluene sulfonate uptake permease (TSUP) (TC 2.A.102) family.</text>
</comment>
<keyword evidence="5" id="KW-1003">Cell membrane</keyword>
<evidence type="ECO:0000256" key="5">
    <source>
        <dbReference type="RuleBase" id="RU363041"/>
    </source>
</evidence>
<evidence type="ECO:0000313" key="7">
    <source>
        <dbReference type="Proteomes" id="UP000791080"/>
    </source>
</evidence>
<comment type="caution">
    <text evidence="6">The sequence shown here is derived from an EMBL/GenBank/DDBJ whole genome shotgun (WGS) entry which is preliminary data.</text>
</comment>
<keyword evidence="3 5" id="KW-1133">Transmembrane helix</keyword>
<dbReference type="EMBL" id="AUBJ02000001">
    <property type="protein sequence ID" value="MCP2330288.1"/>
    <property type="molecule type" value="Genomic_DNA"/>
</dbReference>
<feature type="transmembrane region" description="Helical" evidence="5">
    <location>
        <begin position="41"/>
        <end position="61"/>
    </location>
</feature>
<protein>
    <recommendedName>
        <fullName evidence="5">Probable membrane transporter protein</fullName>
    </recommendedName>
</protein>
<evidence type="ECO:0000256" key="2">
    <source>
        <dbReference type="ARBA" id="ARBA00022692"/>
    </source>
</evidence>
<feature type="transmembrane region" description="Helical" evidence="5">
    <location>
        <begin position="97"/>
        <end position="117"/>
    </location>
</feature>